<evidence type="ECO:0000259" key="4">
    <source>
        <dbReference type="Pfam" id="PF16561"/>
    </source>
</evidence>
<feature type="compositionally biased region" description="Basic residues" evidence="2">
    <location>
        <begin position="56"/>
        <end position="65"/>
    </location>
</feature>
<evidence type="ECO:0000256" key="3">
    <source>
        <dbReference type="SAM" id="SignalP"/>
    </source>
</evidence>
<dbReference type="GO" id="GO:2000014">
    <property type="term" value="P:regulation of endosperm development"/>
    <property type="evidence" value="ECO:0007669"/>
    <property type="project" value="EnsemblPlants"/>
</dbReference>
<dbReference type="EnsemblPlants" id="LPERR03G24800.3">
    <property type="protein sequence ID" value="LPERR03G24800.3"/>
    <property type="gene ID" value="LPERR03G24800"/>
</dbReference>
<evidence type="ECO:0000256" key="2">
    <source>
        <dbReference type="SAM" id="MobiDB-lite"/>
    </source>
</evidence>
<dbReference type="InterPro" id="IPR014756">
    <property type="entry name" value="Ig_E-set"/>
</dbReference>
<dbReference type="STRING" id="77586.A0A0D9VXL1"/>
<feature type="compositionally biased region" description="Low complexity" evidence="2">
    <location>
        <begin position="177"/>
        <end position="192"/>
    </location>
</feature>
<dbReference type="SUPFAM" id="SSF81296">
    <property type="entry name" value="E set domains"/>
    <property type="match status" value="1"/>
</dbReference>
<dbReference type="GO" id="GO:2001066">
    <property type="term" value="F:amylopectin binding"/>
    <property type="evidence" value="ECO:0007669"/>
    <property type="project" value="EnsemblPlants"/>
</dbReference>
<proteinExistence type="predicted"/>
<dbReference type="HOGENOM" id="CLU_020708_0_0_1"/>
<dbReference type="Pfam" id="PF16561">
    <property type="entry name" value="AMPK1_CBM"/>
    <property type="match status" value="1"/>
</dbReference>
<keyword evidence="3" id="KW-0732">Signal</keyword>
<reference evidence="5 6" key="2">
    <citation type="submission" date="2013-12" db="EMBL/GenBank/DDBJ databases">
        <authorList>
            <person name="Yu Y."/>
            <person name="Lee S."/>
            <person name="de Baynast K."/>
            <person name="Wissotski M."/>
            <person name="Liu L."/>
            <person name="Talag J."/>
            <person name="Goicoechea J."/>
            <person name="Angelova A."/>
            <person name="Jetty R."/>
            <person name="Kudrna D."/>
            <person name="Golser W."/>
            <person name="Rivera L."/>
            <person name="Zhang J."/>
            <person name="Wing R."/>
        </authorList>
    </citation>
    <scope>NUCLEOTIDE SEQUENCE</scope>
</reference>
<organism evidence="5 6">
    <name type="scientific">Leersia perrieri</name>
    <dbReference type="NCBI Taxonomy" id="77586"/>
    <lineage>
        <taxon>Eukaryota</taxon>
        <taxon>Viridiplantae</taxon>
        <taxon>Streptophyta</taxon>
        <taxon>Embryophyta</taxon>
        <taxon>Tracheophyta</taxon>
        <taxon>Spermatophyta</taxon>
        <taxon>Magnoliopsida</taxon>
        <taxon>Liliopsida</taxon>
        <taxon>Poales</taxon>
        <taxon>Poaceae</taxon>
        <taxon>BOP clade</taxon>
        <taxon>Oryzoideae</taxon>
        <taxon>Oryzeae</taxon>
        <taxon>Oryzinae</taxon>
        <taxon>Leersia</taxon>
    </lineage>
</organism>
<dbReference type="PANTHER" id="PTHR47434">
    <property type="entry name" value="PROTEIN PTST HOMOLOG 3, CHLOROPLASTIC"/>
    <property type="match status" value="1"/>
</dbReference>
<reference evidence="5" key="3">
    <citation type="submission" date="2015-04" db="UniProtKB">
        <authorList>
            <consortium name="EnsemblPlants"/>
        </authorList>
    </citation>
    <scope>IDENTIFICATION</scope>
</reference>
<reference evidence="5 6" key="1">
    <citation type="submission" date="2012-08" db="EMBL/GenBank/DDBJ databases">
        <title>Oryza genome evolution.</title>
        <authorList>
            <person name="Wing R.A."/>
        </authorList>
    </citation>
    <scope>NUCLEOTIDE SEQUENCE</scope>
</reference>
<evidence type="ECO:0000313" key="5">
    <source>
        <dbReference type="EnsemblPlants" id="LPERR03G24800.3"/>
    </source>
</evidence>
<sequence length="592" mass="64739">MLPLLLLPPLTPPLSLTLTLAASRPAAIAAPRRPVRLVLAAAAAPDSSSSRPPPPHNRRVYRRQRAPPTQPPPRGRAPSSSNVGRGEEELEEAIFEFMRRSDKPGAFPTRAELVAAGRADLAAAVDASGGWLSLGWSSSDAPAAERGRSLPSSSSSLGVHPDYPPETGGASDLAQGPASVSASSREAEASPSGRQPETEEEEETETKFGTGLEGMLTRLQKERERVRPLPRTGAGGGGQGDNVALLSHSGAPSHSTTGGRYTPKGPENGNIHTSHPQNGTLENNKASRSSTNDAWRTWSLDKGGFSDFQAAEIHSTNSGKSFGHDVLDNLLAQDDVHGPSNGVAVHDYDSSGLDSERDDIHARLQNLELDLTTTLHTLRSRFDKVITDMSGGDRANGPNGLSDDWEFEETKVMQAQEELRSIRAKIAVLEGKMALEIIEKNKIIEEKQRRLDEAEKALSELRTVYIVWSNPASEVLLTGSFDGWTSQRRMERSERGIFFLNLRLYPGRYEIKFIVDGVWKNDPLRPLVNNHGHENNLLTVVTFVTRCDYALCNVMQTQAPEITRGLSLLRYERREVICFITIRWTPMDCNTA</sequence>
<feature type="region of interest" description="Disordered" evidence="2">
    <location>
        <begin position="138"/>
        <end position="290"/>
    </location>
</feature>
<accession>A0A0D9VXL1</accession>
<evidence type="ECO:0000256" key="1">
    <source>
        <dbReference type="SAM" id="Coils"/>
    </source>
</evidence>
<feature type="compositionally biased region" description="Polar residues" evidence="2">
    <location>
        <begin position="250"/>
        <end position="259"/>
    </location>
</feature>
<feature type="region of interest" description="Disordered" evidence="2">
    <location>
        <begin position="41"/>
        <end position="88"/>
    </location>
</feature>
<protein>
    <recommendedName>
        <fullName evidence="4">AMP-activated protein kinase glycogen-binding domain-containing protein</fullName>
    </recommendedName>
</protein>
<dbReference type="CDD" id="cd02859">
    <property type="entry name" value="E_set_AMPKbeta_like_N"/>
    <property type="match status" value="1"/>
</dbReference>
<dbReference type="EnsemblPlants" id="LPERR03G24800.1">
    <property type="protein sequence ID" value="LPERR03G24800.1"/>
    <property type="gene ID" value="LPERR03G24800"/>
</dbReference>
<dbReference type="Proteomes" id="UP000032180">
    <property type="component" value="Chromosome 3"/>
</dbReference>
<dbReference type="GO" id="GO:0019252">
    <property type="term" value="P:starch biosynthetic process"/>
    <property type="evidence" value="ECO:0007669"/>
    <property type="project" value="EnsemblPlants"/>
</dbReference>
<dbReference type="eggNOG" id="KOG1616">
    <property type="taxonomic scope" value="Eukaryota"/>
</dbReference>
<dbReference type="Gramene" id="LPERR03G24800.3">
    <property type="protein sequence ID" value="LPERR03G24800.3"/>
    <property type="gene ID" value="LPERR03G24800"/>
</dbReference>
<dbReference type="Gramene" id="LPERR03G24800.1">
    <property type="protein sequence ID" value="LPERR03G24800.1"/>
    <property type="gene ID" value="LPERR03G24800"/>
</dbReference>
<dbReference type="GO" id="GO:0009507">
    <property type="term" value="C:chloroplast"/>
    <property type="evidence" value="ECO:0007669"/>
    <property type="project" value="EnsemblPlants"/>
</dbReference>
<dbReference type="AlphaFoldDB" id="A0A0D9VXL1"/>
<feature type="chain" id="PRO_5007398295" description="AMP-activated protein kinase glycogen-binding domain-containing protein" evidence="3">
    <location>
        <begin position="18"/>
        <end position="592"/>
    </location>
</feature>
<dbReference type="InterPro" id="IPR013783">
    <property type="entry name" value="Ig-like_fold"/>
</dbReference>
<dbReference type="Gene3D" id="2.60.40.10">
    <property type="entry name" value="Immunoglobulins"/>
    <property type="match status" value="1"/>
</dbReference>
<dbReference type="GO" id="GO:2001070">
    <property type="term" value="F:starch binding"/>
    <property type="evidence" value="ECO:0007669"/>
    <property type="project" value="EnsemblPlants"/>
</dbReference>
<feature type="domain" description="AMP-activated protein kinase glycogen-binding" evidence="4">
    <location>
        <begin position="464"/>
        <end position="541"/>
    </location>
</feature>
<keyword evidence="6" id="KW-1185">Reference proteome</keyword>
<feature type="compositionally biased region" description="Polar residues" evidence="2">
    <location>
        <begin position="270"/>
        <end position="290"/>
    </location>
</feature>
<dbReference type="PANTHER" id="PTHR47434:SF1">
    <property type="entry name" value="PROTEIN PTST HOMOLOG 2, CHLOROPLASTIC"/>
    <property type="match status" value="1"/>
</dbReference>
<name>A0A0D9VXL1_9ORYZ</name>
<evidence type="ECO:0000313" key="6">
    <source>
        <dbReference type="Proteomes" id="UP000032180"/>
    </source>
</evidence>
<feature type="coiled-coil region" evidence="1">
    <location>
        <begin position="412"/>
        <end position="464"/>
    </location>
</feature>
<feature type="compositionally biased region" description="Low complexity" evidence="2">
    <location>
        <begin position="41"/>
        <end position="50"/>
    </location>
</feature>
<keyword evidence="1" id="KW-0175">Coiled coil</keyword>
<feature type="signal peptide" evidence="3">
    <location>
        <begin position="1"/>
        <end position="17"/>
    </location>
</feature>
<dbReference type="InterPro" id="IPR032640">
    <property type="entry name" value="AMPK1_CBM"/>
</dbReference>